<protein>
    <submittedName>
        <fullName evidence="1">GLPGLI family protein</fullName>
    </submittedName>
</protein>
<keyword evidence="2" id="KW-1185">Reference proteome</keyword>
<dbReference type="Pfam" id="PF09697">
    <property type="entry name" value="Porph_ging"/>
    <property type="match status" value="1"/>
</dbReference>
<dbReference type="InterPro" id="IPR005901">
    <property type="entry name" value="GLPGLI"/>
</dbReference>
<dbReference type="NCBIfam" id="TIGR01200">
    <property type="entry name" value="GLPGLI"/>
    <property type="match status" value="1"/>
</dbReference>
<dbReference type="RefSeq" id="WP_186845315.1">
    <property type="nucleotide sequence ID" value="NZ_JACOME010000002.1"/>
</dbReference>
<accession>A0ABR6Y0H4</accession>
<dbReference type="Proteomes" id="UP000607435">
    <property type="component" value="Unassembled WGS sequence"/>
</dbReference>
<dbReference type="EMBL" id="JACOME010000002">
    <property type="protein sequence ID" value="MBC3846184.1"/>
    <property type="molecule type" value="Genomic_DNA"/>
</dbReference>
<reference evidence="1 2" key="1">
    <citation type="submission" date="2020-08" db="EMBL/GenBank/DDBJ databases">
        <title>Winogradskyella ouciana sp. nov., isolated from the hadal seawater of the Mariana Trench.</title>
        <authorList>
            <person name="He X."/>
        </authorList>
    </citation>
    <scope>NUCLEOTIDE SEQUENCE [LARGE SCALE GENOMIC DNA]</scope>
    <source>
        <strain evidence="1 2">KCTC 22026</strain>
    </source>
</reference>
<gene>
    <name evidence="1" type="ORF">H6H04_07330</name>
</gene>
<evidence type="ECO:0000313" key="1">
    <source>
        <dbReference type="EMBL" id="MBC3846184.1"/>
    </source>
</evidence>
<comment type="caution">
    <text evidence="1">The sequence shown here is derived from an EMBL/GenBank/DDBJ whole genome shotgun (WGS) entry which is preliminary data.</text>
</comment>
<organism evidence="1 2">
    <name type="scientific">Winogradskyella echinorum</name>
    <dbReference type="NCBI Taxonomy" id="538189"/>
    <lineage>
        <taxon>Bacteria</taxon>
        <taxon>Pseudomonadati</taxon>
        <taxon>Bacteroidota</taxon>
        <taxon>Flavobacteriia</taxon>
        <taxon>Flavobacteriales</taxon>
        <taxon>Flavobacteriaceae</taxon>
        <taxon>Winogradskyella</taxon>
    </lineage>
</organism>
<sequence>MLKKIVTLVFMFFFILVFSQDDKKLTKVSYTFDLNLNSYSEGIPYKAELYFNDSLSLFVYNSVKLEGVAGFRKMVKDRTGRVDGISFFRNYDEIGLKFYLKINDRELTSRQLSYELYESIVREKDINFNWQITKETKTIGNYLCYKATTENFRGRNYEVWFTYDIPIATGPWKFHGLPGLIIEVHDDKDLINITFNELNKIDQNDIELEKPISENDQNSIDYNRPDFENVYTLEMYLEECFRLYLNYVDRQKDAIIQGLLPSNATHPSYVNIEYNKDQIKLLNQYHQIEYSDYEKSKEIKDTKD</sequence>
<proteinExistence type="predicted"/>
<evidence type="ECO:0000313" key="2">
    <source>
        <dbReference type="Proteomes" id="UP000607435"/>
    </source>
</evidence>
<name>A0ABR6Y0H4_9FLAO</name>